<proteinExistence type="predicted"/>
<organism evidence="2 3">
    <name type="scientific">Kribbella italica</name>
    <dbReference type="NCBI Taxonomy" id="1540520"/>
    <lineage>
        <taxon>Bacteria</taxon>
        <taxon>Bacillati</taxon>
        <taxon>Actinomycetota</taxon>
        <taxon>Actinomycetes</taxon>
        <taxon>Propionibacteriales</taxon>
        <taxon>Kribbellaceae</taxon>
        <taxon>Kribbella</taxon>
    </lineage>
</organism>
<keyword evidence="2" id="KW-0540">Nuclease</keyword>
<protein>
    <submittedName>
        <fullName evidence="2">Endonuclease/exonuclease/phosphatase family metal-dependent hydrolase</fullName>
    </submittedName>
</protein>
<dbReference type="Gene3D" id="3.60.10.10">
    <property type="entry name" value="Endonuclease/exonuclease/phosphatase"/>
    <property type="match status" value="1"/>
</dbReference>
<dbReference type="AlphaFoldDB" id="A0A7W9JG90"/>
<reference evidence="2 3" key="1">
    <citation type="submission" date="2020-08" db="EMBL/GenBank/DDBJ databases">
        <title>Sequencing the genomes of 1000 actinobacteria strains.</title>
        <authorList>
            <person name="Klenk H.-P."/>
        </authorList>
    </citation>
    <scope>NUCLEOTIDE SEQUENCE [LARGE SCALE GENOMIC DNA]</scope>
    <source>
        <strain evidence="2 3">DSM 28967</strain>
    </source>
</reference>
<name>A0A7W9JG90_9ACTN</name>
<accession>A0A7W9JG90</accession>
<dbReference type="InterPro" id="IPR005135">
    <property type="entry name" value="Endo/exonuclease/phosphatase"/>
</dbReference>
<sequence>MAREVVLPPAGPVPKAVTQDLKRLGAALDQQLPAKVKDNLLIGTWNVRGFGGLTPKWESGPKDSPRRDWHALACVAAVVERFDVTAIQESKRDTTALMALLHQLGPRYRVIVSDATEGAPGNAERLAYVYDSDRVQPSGLVGEIVLPAAAEDKVEQFARTPYAAAFVRGGTDFILTTVHVLWGKGPKDRLGEVKAFAEWMRKWADRPKDWNHNLLVLGDFNLDRIDDPLYAAFVSTGLWPPPDLGLVPRTIFDNDKDHHYYDQIAWFNDPTKPDLPPMLNGLTFTGRCGSLDFVPLVLAGLTKTQLSFRISDHYPLWVEFTV</sequence>
<dbReference type="Pfam" id="PF03372">
    <property type="entry name" value="Exo_endo_phos"/>
    <property type="match status" value="1"/>
</dbReference>
<feature type="domain" description="Endonuclease/exonuclease/phosphatase" evidence="1">
    <location>
        <begin position="43"/>
        <end position="272"/>
    </location>
</feature>
<evidence type="ECO:0000259" key="1">
    <source>
        <dbReference type="Pfam" id="PF03372"/>
    </source>
</evidence>
<dbReference type="InterPro" id="IPR036691">
    <property type="entry name" value="Endo/exonu/phosph_ase_sf"/>
</dbReference>
<dbReference type="Proteomes" id="UP000549971">
    <property type="component" value="Unassembled WGS sequence"/>
</dbReference>
<dbReference type="CDD" id="cd10283">
    <property type="entry name" value="MnuA_DNase1-like"/>
    <property type="match status" value="1"/>
</dbReference>
<dbReference type="GO" id="GO:0004527">
    <property type="term" value="F:exonuclease activity"/>
    <property type="evidence" value="ECO:0007669"/>
    <property type="project" value="UniProtKB-KW"/>
</dbReference>
<comment type="caution">
    <text evidence="2">The sequence shown here is derived from an EMBL/GenBank/DDBJ whole genome shotgun (WGS) entry which is preliminary data.</text>
</comment>
<dbReference type="SUPFAM" id="SSF56219">
    <property type="entry name" value="DNase I-like"/>
    <property type="match status" value="1"/>
</dbReference>
<evidence type="ECO:0000313" key="3">
    <source>
        <dbReference type="Proteomes" id="UP000549971"/>
    </source>
</evidence>
<dbReference type="GO" id="GO:0004519">
    <property type="term" value="F:endonuclease activity"/>
    <property type="evidence" value="ECO:0007669"/>
    <property type="project" value="UniProtKB-KW"/>
</dbReference>
<gene>
    <name evidence="2" type="ORF">HDA39_008272</name>
</gene>
<keyword evidence="2" id="KW-0269">Exonuclease</keyword>
<evidence type="ECO:0000313" key="2">
    <source>
        <dbReference type="EMBL" id="MBB5841538.1"/>
    </source>
</evidence>
<keyword evidence="2" id="KW-0378">Hydrolase</keyword>
<keyword evidence="3" id="KW-1185">Reference proteome</keyword>
<dbReference type="PANTHER" id="PTHR11371">
    <property type="entry name" value="DEOXYRIBONUCLEASE"/>
    <property type="match status" value="1"/>
</dbReference>
<dbReference type="EMBL" id="JACHMY010000001">
    <property type="protein sequence ID" value="MBB5841538.1"/>
    <property type="molecule type" value="Genomic_DNA"/>
</dbReference>
<keyword evidence="2" id="KW-0255">Endonuclease</keyword>
<dbReference type="PANTHER" id="PTHR11371:SF31">
    <property type="entry name" value="EXTRACELLULAR NUCLEASE"/>
    <property type="match status" value="1"/>
</dbReference>
<dbReference type="RefSeq" id="WP_202893283.1">
    <property type="nucleotide sequence ID" value="NZ_JACHMY010000001.1"/>
</dbReference>